<dbReference type="EMBL" id="JXTB01000169">
    <property type="protein sequence ID" value="PON56605.1"/>
    <property type="molecule type" value="Genomic_DNA"/>
</dbReference>
<organism evidence="1 2">
    <name type="scientific">Parasponia andersonii</name>
    <name type="common">Sponia andersonii</name>
    <dbReference type="NCBI Taxonomy" id="3476"/>
    <lineage>
        <taxon>Eukaryota</taxon>
        <taxon>Viridiplantae</taxon>
        <taxon>Streptophyta</taxon>
        <taxon>Embryophyta</taxon>
        <taxon>Tracheophyta</taxon>
        <taxon>Spermatophyta</taxon>
        <taxon>Magnoliopsida</taxon>
        <taxon>eudicotyledons</taxon>
        <taxon>Gunneridae</taxon>
        <taxon>Pentapetalae</taxon>
        <taxon>rosids</taxon>
        <taxon>fabids</taxon>
        <taxon>Rosales</taxon>
        <taxon>Cannabaceae</taxon>
        <taxon>Parasponia</taxon>
    </lineage>
</organism>
<evidence type="ECO:0000313" key="1">
    <source>
        <dbReference type="EMBL" id="PON56605.1"/>
    </source>
</evidence>
<dbReference type="STRING" id="3476.A0A2P5C6G5"/>
<dbReference type="InterPro" id="IPR019651">
    <property type="entry name" value="Glutamate_DH_NAD-spec"/>
</dbReference>
<evidence type="ECO:0000313" key="2">
    <source>
        <dbReference type="Proteomes" id="UP000237105"/>
    </source>
</evidence>
<protein>
    <submittedName>
        <fullName evidence="1">Glutamate dehydrogenase, NAD-specific</fullName>
    </submittedName>
</protein>
<sequence>MAAALAELLPVEEVLQELLHLGNPGRTSNKDHVMNTALVHLCIPQTLLNRLHTLPKEIHVELLKSSTSNRRVIINTVEKGINFKGSLSGRGESPLGPLTSSPKPPKSSWVATDVLFVLTLKILDKMVHHSVTKIFTSKLSVTSCSLYFKYTLFNCQQGHIKSPTTQINDLNILLPNTSGLFIKTMSNGGRSRLIDDTHNIQASNDTSILSSLTLTVIEVSRDSNNSVLDGCAKVRLGNLTHLCENHRGDFLSRELLLFTLAVDNNHGFIASTSNHLEWPELHVTLNRQIRKSSTN</sequence>
<dbReference type="AlphaFoldDB" id="A0A2P5C6G5"/>
<reference evidence="2" key="1">
    <citation type="submission" date="2016-06" db="EMBL/GenBank/DDBJ databases">
        <title>Parallel loss of symbiosis genes in relatives of nitrogen-fixing non-legume Parasponia.</title>
        <authorList>
            <person name="Van Velzen R."/>
            <person name="Holmer R."/>
            <person name="Bu F."/>
            <person name="Rutten L."/>
            <person name="Van Zeijl A."/>
            <person name="Liu W."/>
            <person name="Santuari L."/>
            <person name="Cao Q."/>
            <person name="Sharma T."/>
            <person name="Shen D."/>
            <person name="Roswanjaya Y."/>
            <person name="Wardhani T."/>
            <person name="Kalhor M.S."/>
            <person name="Jansen J."/>
            <person name="Van den Hoogen J."/>
            <person name="Gungor B."/>
            <person name="Hartog M."/>
            <person name="Hontelez J."/>
            <person name="Verver J."/>
            <person name="Yang W.-C."/>
            <person name="Schijlen E."/>
            <person name="Repin R."/>
            <person name="Schilthuizen M."/>
            <person name="Schranz E."/>
            <person name="Heidstra R."/>
            <person name="Miyata K."/>
            <person name="Fedorova E."/>
            <person name="Kohlen W."/>
            <person name="Bisseling T."/>
            <person name="Smit S."/>
            <person name="Geurts R."/>
        </authorList>
    </citation>
    <scope>NUCLEOTIDE SEQUENCE [LARGE SCALE GENOMIC DNA]</scope>
    <source>
        <strain evidence="2">cv. WU1-14</strain>
    </source>
</reference>
<dbReference type="OrthoDB" id="1739065at2759"/>
<comment type="caution">
    <text evidence="1">The sequence shown here is derived from an EMBL/GenBank/DDBJ whole genome shotgun (WGS) entry which is preliminary data.</text>
</comment>
<dbReference type="Pfam" id="PF10712">
    <property type="entry name" value="NAD-GH"/>
    <property type="match status" value="1"/>
</dbReference>
<proteinExistence type="predicted"/>
<accession>A0A2P5C6G5</accession>
<dbReference type="Proteomes" id="UP000237105">
    <property type="component" value="Unassembled WGS sequence"/>
</dbReference>
<gene>
    <name evidence="1" type="ORF">PanWU01x14_180180</name>
</gene>
<name>A0A2P5C6G5_PARAD</name>
<keyword evidence="2" id="KW-1185">Reference proteome</keyword>